<sequence length="62" mass="7446">MEMISLLTIKLKELIDQNSMGDIHYIELKVEFPGRFNKDHCKARRSSIWQCLLYFRILNVFV</sequence>
<dbReference type="Proteomes" id="UP000011758">
    <property type="component" value="Unassembled WGS sequence"/>
</dbReference>
<dbReference type="AlphaFoldDB" id="M2Q2S2"/>
<proteinExistence type="predicted"/>
<protein>
    <submittedName>
        <fullName evidence="1">Uncharacterized protein</fullName>
    </submittedName>
</protein>
<accession>M2Q2S2</accession>
<evidence type="ECO:0000313" key="2">
    <source>
        <dbReference type="Proteomes" id="UP000011758"/>
    </source>
</evidence>
<name>M2Q2S2_9FIRM</name>
<dbReference type="EMBL" id="AGEJ01000018">
    <property type="protein sequence ID" value="EMD16536.1"/>
    <property type="molecule type" value="Genomic_DNA"/>
</dbReference>
<dbReference type="RefSeq" id="WP_004802885.1">
    <property type="nucleotide sequence ID" value="NZ_KB446648.1"/>
</dbReference>
<dbReference type="STRING" id="999415.HMPREF9943_01090"/>
<comment type="caution">
    <text evidence="1">The sequence shown here is derived from an EMBL/GenBank/DDBJ whole genome shotgun (WGS) entry which is preliminary data.</text>
</comment>
<evidence type="ECO:0000313" key="1">
    <source>
        <dbReference type="EMBL" id="EMD16536.1"/>
    </source>
</evidence>
<reference evidence="1 2" key="1">
    <citation type="submission" date="2013-02" db="EMBL/GenBank/DDBJ databases">
        <title>The Genome Sequence of Lactobacillus catenaformis F0143.</title>
        <authorList>
            <consortium name="The Broad Institute Genome Sequencing Platform"/>
            <person name="Earl A."/>
            <person name="Ward D."/>
            <person name="Feldgarden M."/>
            <person name="Gevers D."/>
            <person name="Izard J."/>
            <person name="Blanton J.M."/>
            <person name="Mathney J."/>
            <person name="Dewhirst F.E."/>
            <person name="Young S.K."/>
            <person name="Zeng Q."/>
            <person name="Gargeya S."/>
            <person name="Fitzgerald M."/>
            <person name="Haas B."/>
            <person name="Abouelleil A."/>
            <person name="Alvarado L."/>
            <person name="Arachchi H.M."/>
            <person name="Berlin A."/>
            <person name="Chapman S.B."/>
            <person name="Gearin G."/>
            <person name="Goldberg J."/>
            <person name="Griggs A."/>
            <person name="Gujja S."/>
            <person name="Hansen M."/>
            <person name="Heiman D."/>
            <person name="Howarth C."/>
            <person name="Larimer J."/>
            <person name="Lui A."/>
            <person name="MacDonald P.J.P."/>
            <person name="McCowen C."/>
            <person name="Montmayeur A."/>
            <person name="Murphy C."/>
            <person name="Neiman D."/>
            <person name="Pearson M."/>
            <person name="Priest M."/>
            <person name="Roberts A."/>
            <person name="Saif S."/>
            <person name="Shea T."/>
            <person name="Sisk P."/>
            <person name="Stolte C."/>
            <person name="Sykes S."/>
            <person name="Wortman J."/>
            <person name="Nusbaum C."/>
            <person name="Birren B."/>
        </authorList>
    </citation>
    <scope>NUCLEOTIDE SEQUENCE [LARGE SCALE GENOMIC DNA]</scope>
    <source>
        <strain evidence="1 2">OT 569</strain>
    </source>
</reference>
<organism evidence="1 2">
    <name type="scientific">Eggerthia catenaformis OT 569 = DSM 20559</name>
    <dbReference type="NCBI Taxonomy" id="999415"/>
    <lineage>
        <taxon>Bacteria</taxon>
        <taxon>Bacillati</taxon>
        <taxon>Bacillota</taxon>
        <taxon>Erysipelotrichia</taxon>
        <taxon>Erysipelotrichales</taxon>
        <taxon>Coprobacillaceae</taxon>
        <taxon>Eggerthia</taxon>
    </lineage>
</organism>
<dbReference type="BioCyc" id="ECAT999415-HMP:GTTI-1116-MONOMER"/>
<gene>
    <name evidence="1" type="ORF">HMPREF9943_01090</name>
</gene>
<keyword evidence="2" id="KW-1185">Reference proteome</keyword>